<sequence>MEDNVVNIPMLTFSFVRMGKTKLSKSYILNQVLSPAQQHHEFFIHYDMQGGNIERKIFDGLVEMSWYFPSGSEKSDIFPEPIAVANLRGDLQSNWTQFTFLTRVSSTVFIFTESTGEREFRMLSNCESKDTEYNFIITPSPGKDLTTETIQNLQKLASILKTGKSSIIVQKSTENKKSIVEQIQSRIDFSINNSLKRSIKNMAEAINVLGVRVDEMSEECLKAKEHAVKITKEIKQVIQYKRETMFLQRDLWKQISKTDKEMCRMRNQGAKNRVEYLKELEGQLTGLHEQYRYNLPSSIKLFIDALIHFTLKEKHYFFKWMILKLDSIARNNLSSLQTGSTLNIEHFLREMGQLYEAECALLREKRIHKLKIQFDRLPGIAADLLLDGFPLELIDGDASNIPLQWITDVLTELDTKTRGQCRMRVITVLGVQSTGKSTLLNTMFGLQFPVANRSCSRGAFMTLIKVKEDIWQELGCNFFLVIDTEGLKAPELSSLEDSYEHDNELATLVVGLSDITIINMAMENSSEIKDILQSVIHAFMKMEEIGKKTKCLFVHQNVNDMPAQEENMKHRQKLQDQLDEMTNRAAKMEKKYGITTFGEVMDYDIEKDHWYIPGFWLGVPPMAPVNAGYSEKVSALKKYLWNFIKKCVNKPLNTRENISYIYNLWNAVKHEKFIFSLRNNLVEEAYNKLSIDLNILDFINAVHSWVADTETLIKNQSADTLNVETFTSHKKNELAKLLCMEEMKISELLENYSQDKSKDVHLLEEYKKIFTKVKSLKNELERNAHNTINMALELKKGKLETLCIQSKYQKTIERKVRILLEKCKRKSYRLNETDLKFKFDDMWSEMISELQLEIFKIHDINQSMLKKLCDSMHWKESNIKSKLNSVISLEEYGLNDFLVTEMHETHSFSLLPKKSGKLFARQDNDHKIKPFADSLITMCDRYVTEKVNLTSGYNDTYCKELLEMIDSKLSGKYTKNVSLSPVFELDIKLHIFGRAFRGFQKLQDTLIQEDNNLKMLKPQYFTNFLSTYHKTTHNAFNDKELNIKTRWTLQK</sequence>
<dbReference type="Pfam" id="PF25974">
    <property type="entry name" value="URGCP_9th"/>
    <property type="match status" value="1"/>
</dbReference>
<dbReference type="InterPro" id="IPR027417">
    <property type="entry name" value="P-loop_NTPase"/>
</dbReference>
<dbReference type="PANTHER" id="PTHR14819">
    <property type="entry name" value="GTP-BINDING"/>
    <property type="match status" value="1"/>
</dbReference>
<comment type="similarity">
    <text evidence="1">Belongs to the TRAFAC class dynamin-like GTPase superfamily. Very large inducible GTPase (VLIG) family.</text>
</comment>
<dbReference type="PANTHER" id="PTHR14819:SF9">
    <property type="entry name" value="UP-REGULATOR OF CELL PROLIFERATION-LIKE"/>
    <property type="match status" value="1"/>
</dbReference>
<dbReference type="PROSITE" id="PS51717">
    <property type="entry name" value="G_VLIG"/>
    <property type="match status" value="1"/>
</dbReference>
<name>A0AAD1SWI1_PELCU</name>
<dbReference type="EMBL" id="OW240918">
    <property type="protein sequence ID" value="CAH2308115.1"/>
    <property type="molecule type" value="Genomic_DNA"/>
</dbReference>
<evidence type="ECO:0000256" key="1">
    <source>
        <dbReference type="ARBA" id="ARBA00006828"/>
    </source>
</evidence>
<organism evidence="4 5">
    <name type="scientific">Pelobates cultripes</name>
    <name type="common">Western spadefoot toad</name>
    <dbReference type="NCBI Taxonomy" id="61616"/>
    <lineage>
        <taxon>Eukaryota</taxon>
        <taxon>Metazoa</taxon>
        <taxon>Chordata</taxon>
        <taxon>Craniata</taxon>
        <taxon>Vertebrata</taxon>
        <taxon>Euteleostomi</taxon>
        <taxon>Amphibia</taxon>
        <taxon>Batrachia</taxon>
        <taxon>Anura</taxon>
        <taxon>Pelobatoidea</taxon>
        <taxon>Pelobatidae</taxon>
        <taxon>Pelobates</taxon>
    </lineage>
</organism>
<dbReference type="AlphaFoldDB" id="A0AAD1SWI1"/>
<reference evidence="4" key="1">
    <citation type="submission" date="2022-03" db="EMBL/GenBank/DDBJ databases">
        <authorList>
            <person name="Alioto T."/>
            <person name="Alioto T."/>
            <person name="Gomez Garrido J."/>
        </authorList>
    </citation>
    <scope>NUCLEOTIDE SEQUENCE</scope>
</reference>
<dbReference type="GO" id="GO:0005525">
    <property type="term" value="F:GTP binding"/>
    <property type="evidence" value="ECO:0007669"/>
    <property type="project" value="InterPro"/>
</dbReference>
<keyword evidence="2" id="KW-0175">Coiled coil</keyword>
<proteinExistence type="inferred from homology"/>
<dbReference type="InterPro" id="IPR057365">
    <property type="entry name" value="URGCP"/>
</dbReference>
<gene>
    <name evidence="4" type="ORF">PECUL_23A021886</name>
</gene>
<keyword evidence="5" id="KW-1185">Reference proteome</keyword>
<dbReference type="InterPro" id="IPR030383">
    <property type="entry name" value="G_VLIG_dom"/>
</dbReference>
<feature type="domain" description="VLIG-type G" evidence="3">
    <location>
        <begin position="420"/>
        <end position="669"/>
    </location>
</feature>
<accession>A0AAD1SWI1</accession>
<dbReference type="Pfam" id="PF25496">
    <property type="entry name" value="URGCP"/>
    <property type="match status" value="1"/>
</dbReference>
<dbReference type="InterPro" id="IPR058641">
    <property type="entry name" value="GVIN1_dom"/>
</dbReference>
<dbReference type="InterPro" id="IPR052986">
    <property type="entry name" value="VLIG_GTPase"/>
</dbReference>
<protein>
    <submittedName>
        <fullName evidence="4">Up-regulator of cell proliferation-like</fullName>
    </submittedName>
</protein>
<evidence type="ECO:0000313" key="5">
    <source>
        <dbReference type="Proteomes" id="UP001295444"/>
    </source>
</evidence>
<evidence type="ECO:0000259" key="3">
    <source>
        <dbReference type="PROSITE" id="PS51717"/>
    </source>
</evidence>
<dbReference type="Gene3D" id="3.40.50.300">
    <property type="entry name" value="P-loop containing nucleotide triphosphate hydrolases"/>
    <property type="match status" value="1"/>
</dbReference>
<evidence type="ECO:0000313" key="4">
    <source>
        <dbReference type="EMBL" id="CAH2308115.1"/>
    </source>
</evidence>
<dbReference type="Proteomes" id="UP001295444">
    <property type="component" value="Chromosome 07"/>
</dbReference>
<feature type="coiled-coil region" evidence="2">
    <location>
        <begin position="564"/>
        <end position="591"/>
    </location>
</feature>
<evidence type="ECO:0000256" key="2">
    <source>
        <dbReference type="SAM" id="Coils"/>
    </source>
</evidence>
<dbReference type="Pfam" id="PF25683">
    <property type="entry name" value="URGCP_GTPase"/>
    <property type="match status" value="2"/>
</dbReference>
<dbReference type="SUPFAM" id="SSF52540">
    <property type="entry name" value="P-loop containing nucleoside triphosphate hydrolases"/>
    <property type="match status" value="1"/>
</dbReference>